<accession>A0ABX0W997</accession>
<dbReference type="InterPro" id="IPR006113">
    <property type="entry name" value="6PGDH_Gnd/GntZ"/>
</dbReference>
<sequence length="466" mass="49196">MTTVHFGLYGLGTMGSALAQNIAEKGFHLHVSSLHAEDTDRFLSKSDGLNESFTPHRSLTGMTKTMPGPRVIILLVPAGDAVEDSIAEARPHMRPGDVIIDAGNANFHDTRRHALALEAMGLAYLGMGVSGGEEGARTGPAMMVGGTQSVWDGVRPLVEAIAAKYEGVPCVDRVGPDGAGHLVKTVHNGIEYADMQLIAETYGVMRDGLGMMPAAIGDVFGAWNKGPLQSYLVEITGAVLNTDDPTTGKPLVEMILDRAGQKGTGRWTAIEALQLGVSVSTIEAAVSARVWSAAKPVRQTGEAIFSPLRESVELGTDQLEQALLAARIISHSQGFDLLVAASRAYDWSLDLARCAEIWRAGCIIRSALLNDIAAAFRAGPPDDVLCFAPSMVTRLQEALPALRAVVGAATSAGHPVPALSAALSWFDGMTQGSGTADLIQGQRDFFGRHGFERFDGGAGHHGPWAD</sequence>
<dbReference type="Pfam" id="PF00393">
    <property type="entry name" value="6PGD"/>
    <property type="match status" value="1"/>
</dbReference>
<dbReference type="NCBIfam" id="TIGR00873">
    <property type="entry name" value="gnd"/>
    <property type="match status" value="1"/>
</dbReference>
<dbReference type="SUPFAM" id="SSF51735">
    <property type="entry name" value="NAD(P)-binding Rossmann-fold domains"/>
    <property type="match status" value="1"/>
</dbReference>
<dbReference type="InterPro" id="IPR006115">
    <property type="entry name" value="6PGDH_NADP-bd"/>
</dbReference>
<protein>
    <recommendedName>
        <fullName evidence="6 11">6-phosphogluconate dehydrogenase, decarboxylating</fullName>
        <ecNumber evidence="5 11">1.1.1.44</ecNumber>
    </recommendedName>
</protein>
<dbReference type="Proteomes" id="UP001429564">
    <property type="component" value="Unassembled WGS sequence"/>
</dbReference>
<dbReference type="InterPro" id="IPR006114">
    <property type="entry name" value="6PGDH_C"/>
</dbReference>
<evidence type="ECO:0000256" key="2">
    <source>
        <dbReference type="ARBA" id="ARBA00004874"/>
    </source>
</evidence>
<dbReference type="Pfam" id="PF03446">
    <property type="entry name" value="NAD_binding_2"/>
    <property type="match status" value="1"/>
</dbReference>
<dbReference type="EC" id="1.1.1.44" evidence="5 11"/>
<dbReference type="RefSeq" id="WP_167684851.1">
    <property type="nucleotide sequence ID" value="NZ_QHLQ01000015.1"/>
</dbReference>
<feature type="domain" description="6-phosphogluconate dehydrogenase C-terminal" evidence="13">
    <location>
        <begin position="180"/>
        <end position="465"/>
    </location>
</feature>
<evidence type="ECO:0000256" key="11">
    <source>
        <dbReference type="PIRNR" id="PIRNR000109"/>
    </source>
</evidence>
<dbReference type="SMART" id="SM01350">
    <property type="entry name" value="6PGD"/>
    <property type="match status" value="1"/>
</dbReference>
<dbReference type="SUPFAM" id="SSF48179">
    <property type="entry name" value="6-phosphogluconate dehydrogenase C-terminal domain-like"/>
    <property type="match status" value="1"/>
</dbReference>
<evidence type="ECO:0000256" key="4">
    <source>
        <dbReference type="ARBA" id="ARBA00011738"/>
    </source>
</evidence>
<dbReference type="InterPro" id="IPR008927">
    <property type="entry name" value="6-PGluconate_DH-like_C_sf"/>
</dbReference>
<keyword evidence="7 11" id="KW-0560">Oxidoreductase</keyword>
<evidence type="ECO:0000256" key="7">
    <source>
        <dbReference type="ARBA" id="ARBA00023002"/>
    </source>
</evidence>
<dbReference type="PANTHER" id="PTHR11811">
    <property type="entry name" value="6-PHOSPHOGLUCONATE DEHYDROGENASE"/>
    <property type="match status" value="1"/>
</dbReference>
<dbReference type="NCBIfam" id="NF006765">
    <property type="entry name" value="PRK09287.1"/>
    <property type="match status" value="1"/>
</dbReference>
<dbReference type="Gene3D" id="3.40.50.720">
    <property type="entry name" value="NAD(P)-binding Rossmann-like Domain"/>
    <property type="match status" value="1"/>
</dbReference>
<reference evidence="14 15" key="1">
    <citation type="submission" date="2018-05" db="EMBL/GenBank/DDBJ databases">
        <authorList>
            <person name="Zhang Y.-J."/>
        </authorList>
    </citation>
    <scope>NUCLEOTIDE SEQUENCE [LARGE SCALE GENOMIC DNA]</scope>
    <source>
        <strain evidence="14 15">CY04</strain>
    </source>
</reference>
<dbReference type="Gene3D" id="1.20.5.320">
    <property type="entry name" value="6-Phosphogluconate Dehydrogenase, domain 3"/>
    <property type="match status" value="1"/>
</dbReference>
<dbReference type="PIRSF" id="PIRSF000109">
    <property type="entry name" value="6PGD"/>
    <property type="match status" value="1"/>
</dbReference>
<name>A0ABX0W997_9RHOB</name>
<keyword evidence="11 12" id="KW-0521">NADP</keyword>
<evidence type="ECO:0000259" key="13">
    <source>
        <dbReference type="SMART" id="SM01350"/>
    </source>
</evidence>
<dbReference type="InterPro" id="IPR036291">
    <property type="entry name" value="NAD(P)-bd_dom_sf"/>
</dbReference>
<dbReference type="GO" id="GO:0004616">
    <property type="term" value="F:phosphogluconate dehydrogenase (decarboxylating) activity"/>
    <property type="evidence" value="ECO:0007669"/>
    <property type="project" value="UniProtKB-EC"/>
</dbReference>
<dbReference type="InterPro" id="IPR013328">
    <property type="entry name" value="6PGD_dom2"/>
</dbReference>
<evidence type="ECO:0000256" key="1">
    <source>
        <dbReference type="ARBA" id="ARBA00002526"/>
    </source>
</evidence>
<dbReference type="PROSITE" id="PS00461">
    <property type="entry name" value="6PGD"/>
    <property type="match status" value="1"/>
</dbReference>
<comment type="function">
    <text evidence="1 11">Catalyzes the oxidative decarboxylation of 6-phosphogluconate to ribulose 5-phosphate and CO(2), with concomitant reduction of NADP to NADPH.</text>
</comment>
<comment type="pathway">
    <text evidence="2 11 12">Carbohydrate degradation; pentose phosphate pathway; D-ribulose 5-phosphate from D-glucose 6-phosphate (oxidative stage): step 3/3.</text>
</comment>
<evidence type="ECO:0000313" key="15">
    <source>
        <dbReference type="Proteomes" id="UP001429564"/>
    </source>
</evidence>
<keyword evidence="8 12" id="KW-0311">Gluconate utilization</keyword>
<evidence type="ECO:0000256" key="5">
    <source>
        <dbReference type="ARBA" id="ARBA00013011"/>
    </source>
</evidence>
<comment type="caution">
    <text evidence="14">The sequence shown here is derived from an EMBL/GenBank/DDBJ whole genome shotgun (WGS) entry which is preliminary data.</text>
</comment>
<dbReference type="InterPro" id="IPR006184">
    <property type="entry name" value="6PGdom_BS"/>
</dbReference>
<evidence type="ECO:0000313" key="14">
    <source>
        <dbReference type="EMBL" id="NIZ62219.1"/>
    </source>
</evidence>
<comment type="similarity">
    <text evidence="3 11 12">Belongs to the 6-phosphogluconate dehydrogenase family.</text>
</comment>
<organism evidence="14 15">
    <name type="scientific">Parasedimentitalea denitrificans</name>
    <dbReference type="NCBI Taxonomy" id="2211118"/>
    <lineage>
        <taxon>Bacteria</taxon>
        <taxon>Pseudomonadati</taxon>
        <taxon>Pseudomonadota</taxon>
        <taxon>Alphaproteobacteria</taxon>
        <taxon>Rhodobacterales</taxon>
        <taxon>Paracoccaceae</taxon>
        <taxon>Parasedimentitalea</taxon>
    </lineage>
</organism>
<dbReference type="PRINTS" id="PR00076">
    <property type="entry name" value="6PGDHDRGNASE"/>
</dbReference>
<proteinExistence type="inferred from homology"/>
<keyword evidence="9 11" id="KW-0570">Pentose shunt</keyword>
<gene>
    <name evidence="14" type="ORF">DL239_14665</name>
</gene>
<evidence type="ECO:0000256" key="3">
    <source>
        <dbReference type="ARBA" id="ARBA00008419"/>
    </source>
</evidence>
<evidence type="ECO:0000256" key="9">
    <source>
        <dbReference type="ARBA" id="ARBA00023126"/>
    </source>
</evidence>
<evidence type="ECO:0000256" key="10">
    <source>
        <dbReference type="ARBA" id="ARBA00048640"/>
    </source>
</evidence>
<dbReference type="EMBL" id="QHLQ01000015">
    <property type="protein sequence ID" value="NIZ62219.1"/>
    <property type="molecule type" value="Genomic_DNA"/>
</dbReference>
<evidence type="ECO:0000256" key="8">
    <source>
        <dbReference type="ARBA" id="ARBA00023064"/>
    </source>
</evidence>
<evidence type="ECO:0000256" key="12">
    <source>
        <dbReference type="RuleBase" id="RU000485"/>
    </source>
</evidence>
<evidence type="ECO:0000256" key="6">
    <source>
        <dbReference type="ARBA" id="ARBA00018193"/>
    </source>
</evidence>
<dbReference type="Gene3D" id="1.10.1040.10">
    <property type="entry name" value="N-(1-d-carboxylethyl)-l-norvaline Dehydrogenase, domain 2"/>
    <property type="match status" value="1"/>
</dbReference>
<keyword evidence="15" id="KW-1185">Reference proteome</keyword>
<comment type="subunit">
    <text evidence="4 11">Homodimer.</text>
</comment>
<comment type="catalytic activity">
    <reaction evidence="10 11 12">
        <text>6-phospho-D-gluconate + NADP(+) = D-ribulose 5-phosphate + CO2 + NADPH</text>
        <dbReference type="Rhea" id="RHEA:10116"/>
        <dbReference type="ChEBI" id="CHEBI:16526"/>
        <dbReference type="ChEBI" id="CHEBI:57783"/>
        <dbReference type="ChEBI" id="CHEBI:58121"/>
        <dbReference type="ChEBI" id="CHEBI:58349"/>
        <dbReference type="ChEBI" id="CHEBI:58759"/>
        <dbReference type="EC" id="1.1.1.44"/>
    </reaction>
</comment>
<dbReference type="InterPro" id="IPR006183">
    <property type="entry name" value="Pgluconate_DH"/>
</dbReference>